<dbReference type="EMBL" id="VKAC01000012">
    <property type="protein sequence ID" value="TXR52692.1"/>
    <property type="molecule type" value="Genomic_DNA"/>
</dbReference>
<dbReference type="Proteomes" id="UP000321234">
    <property type="component" value="Unassembled WGS sequence"/>
</dbReference>
<dbReference type="AlphaFoldDB" id="A0A5C8Z3M1"/>
<keyword evidence="6" id="KW-0659">Purine metabolism</keyword>
<organism evidence="12 13">
    <name type="scientific">Quadrisphaera setariae</name>
    <dbReference type="NCBI Taxonomy" id="2593304"/>
    <lineage>
        <taxon>Bacteria</taxon>
        <taxon>Bacillati</taxon>
        <taxon>Actinomycetota</taxon>
        <taxon>Actinomycetes</taxon>
        <taxon>Kineosporiales</taxon>
        <taxon>Kineosporiaceae</taxon>
        <taxon>Quadrisphaera</taxon>
    </lineage>
</organism>
<evidence type="ECO:0000256" key="6">
    <source>
        <dbReference type="ARBA" id="ARBA00022631"/>
    </source>
</evidence>
<proteinExistence type="inferred from homology"/>
<evidence type="ECO:0000256" key="5">
    <source>
        <dbReference type="ARBA" id="ARBA00012863"/>
    </source>
</evidence>
<feature type="domain" description="Amidohydrolase-related" evidence="11">
    <location>
        <begin position="60"/>
        <end position="452"/>
    </location>
</feature>
<dbReference type="GO" id="GO:0006145">
    <property type="term" value="P:purine nucleobase catabolic process"/>
    <property type="evidence" value="ECO:0007669"/>
    <property type="project" value="TreeGrafter"/>
</dbReference>
<dbReference type="PANTHER" id="PTHR43668:SF2">
    <property type="entry name" value="ALLANTOINASE"/>
    <property type="match status" value="1"/>
</dbReference>
<comment type="cofactor">
    <cofactor evidence="1">
        <name>Zn(2+)</name>
        <dbReference type="ChEBI" id="CHEBI:29105"/>
    </cofactor>
</comment>
<sequence length="474" mass="48851">MGPSSELDLVVHAERAVLPGGTRAVALGVRDGRIAAVVGLDRRGDLPPARQVLELGDDEVLLPGLVDTHVHVNEPGRTAWEGFDTATRAAALGGVTTVIDMPLNSVPATTTVDALRVKRDAARGAVHVDVGFWGGVVPGNTGELAGLVAGGVFGAKCFTAPSGVDEFEHVSPAQLREGLAELARLGSRLLVHAEDPAVLDEAAEQVARSLAQGADPRSFALFLASRPAAAEDSAVADVVAAARELRGTGPRGAAVHVVHLASASALPLVAAARAEGLPVTAETCPHYLTLDAAAVPDGATQFKCCPPVREAEVADALWAALEAGVLDSVVSDHSPCTPDLKLPGAGDFLAAWGGIASVQLGLPVVWTAARRRGVGLERVVDWMAARPAARVGLAGRKGSLVVGADADLAVLAPEEELLVEPGMLAFKNKVTPYAGQRLRGAVRSTWLRGRRVAPSGSEHPGGRLLHALHQDDPA</sequence>
<dbReference type="OrthoDB" id="9803027at2"/>
<gene>
    <name evidence="12" type="primary">allB</name>
    <name evidence="12" type="ORF">FMM08_18230</name>
</gene>
<evidence type="ECO:0000256" key="2">
    <source>
        <dbReference type="ARBA" id="ARBA00004968"/>
    </source>
</evidence>
<dbReference type="InterPro" id="IPR011059">
    <property type="entry name" value="Metal-dep_hydrolase_composite"/>
</dbReference>
<dbReference type="SUPFAM" id="SSF51338">
    <property type="entry name" value="Composite domain of metallo-dependent hydrolases"/>
    <property type="match status" value="1"/>
</dbReference>
<keyword evidence="9" id="KW-0862">Zinc</keyword>
<comment type="pathway">
    <text evidence="2">Nitrogen metabolism; (S)-allantoin degradation; allantoate from (S)-allantoin: step 1/1.</text>
</comment>
<evidence type="ECO:0000256" key="1">
    <source>
        <dbReference type="ARBA" id="ARBA00001947"/>
    </source>
</evidence>
<protein>
    <recommendedName>
        <fullName evidence="5">allantoinase</fullName>
        <ecNumber evidence="5">3.5.2.5</ecNumber>
    </recommendedName>
</protein>
<dbReference type="PANTHER" id="PTHR43668">
    <property type="entry name" value="ALLANTOINASE"/>
    <property type="match status" value="1"/>
</dbReference>
<dbReference type="InterPro" id="IPR050138">
    <property type="entry name" value="DHOase/Allantoinase_Hydrolase"/>
</dbReference>
<dbReference type="Pfam" id="PF01979">
    <property type="entry name" value="Amidohydro_1"/>
    <property type="match status" value="1"/>
</dbReference>
<dbReference type="InterPro" id="IPR006680">
    <property type="entry name" value="Amidohydro-rel"/>
</dbReference>
<comment type="caution">
    <text evidence="12">The sequence shown here is derived from an EMBL/GenBank/DDBJ whole genome shotgun (WGS) entry which is preliminary data.</text>
</comment>
<keyword evidence="8 12" id="KW-0378">Hydrolase</keyword>
<keyword evidence="7" id="KW-0479">Metal-binding</keyword>
<evidence type="ECO:0000256" key="7">
    <source>
        <dbReference type="ARBA" id="ARBA00022723"/>
    </source>
</evidence>
<dbReference type="GO" id="GO:0008270">
    <property type="term" value="F:zinc ion binding"/>
    <property type="evidence" value="ECO:0007669"/>
    <property type="project" value="InterPro"/>
</dbReference>
<feature type="region of interest" description="Disordered" evidence="10">
    <location>
        <begin position="451"/>
        <end position="474"/>
    </location>
</feature>
<dbReference type="GO" id="GO:0050897">
    <property type="term" value="F:cobalt ion binding"/>
    <property type="evidence" value="ECO:0007669"/>
    <property type="project" value="InterPro"/>
</dbReference>
<comment type="subunit">
    <text evidence="4">Homotetramer.</text>
</comment>
<dbReference type="FunFam" id="3.20.20.140:FF:000032">
    <property type="entry name" value="Allantoinase Dal1"/>
    <property type="match status" value="1"/>
</dbReference>
<evidence type="ECO:0000313" key="13">
    <source>
        <dbReference type="Proteomes" id="UP000321234"/>
    </source>
</evidence>
<dbReference type="GO" id="GO:0004038">
    <property type="term" value="F:allantoinase activity"/>
    <property type="evidence" value="ECO:0007669"/>
    <property type="project" value="UniProtKB-EC"/>
</dbReference>
<dbReference type="GO" id="GO:0000256">
    <property type="term" value="P:allantoin catabolic process"/>
    <property type="evidence" value="ECO:0007669"/>
    <property type="project" value="InterPro"/>
</dbReference>
<evidence type="ECO:0000256" key="10">
    <source>
        <dbReference type="SAM" id="MobiDB-lite"/>
    </source>
</evidence>
<dbReference type="Gene3D" id="3.20.20.140">
    <property type="entry name" value="Metal-dependent hydrolases"/>
    <property type="match status" value="1"/>
</dbReference>
<evidence type="ECO:0000259" key="11">
    <source>
        <dbReference type="Pfam" id="PF01979"/>
    </source>
</evidence>
<dbReference type="SUPFAM" id="SSF51556">
    <property type="entry name" value="Metallo-dependent hydrolases"/>
    <property type="match status" value="1"/>
</dbReference>
<evidence type="ECO:0000256" key="8">
    <source>
        <dbReference type="ARBA" id="ARBA00022801"/>
    </source>
</evidence>
<dbReference type="EC" id="3.5.2.5" evidence="5"/>
<dbReference type="GO" id="GO:0005737">
    <property type="term" value="C:cytoplasm"/>
    <property type="evidence" value="ECO:0007669"/>
    <property type="project" value="TreeGrafter"/>
</dbReference>
<name>A0A5C8Z3M1_9ACTN</name>
<evidence type="ECO:0000256" key="3">
    <source>
        <dbReference type="ARBA" id="ARBA00010368"/>
    </source>
</evidence>
<evidence type="ECO:0000313" key="12">
    <source>
        <dbReference type="EMBL" id="TXR52692.1"/>
    </source>
</evidence>
<dbReference type="InterPro" id="IPR032466">
    <property type="entry name" value="Metal_Hydrolase"/>
</dbReference>
<accession>A0A5C8Z3M1</accession>
<dbReference type="RefSeq" id="WP_147927814.1">
    <property type="nucleotide sequence ID" value="NZ_VKAC01000012.1"/>
</dbReference>
<reference evidence="12 13" key="1">
    <citation type="submission" date="2019-07" db="EMBL/GenBank/DDBJ databases">
        <title>Quadrisphaera sp. strain DD2A genome sequencing and assembly.</title>
        <authorList>
            <person name="Kim I."/>
        </authorList>
    </citation>
    <scope>NUCLEOTIDE SEQUENCE [LARGE SCALE GENOMIC DNA]</scope>
    <source>
        <strain evidence="12 13">DD2A</strain>
    </source>
</reference>
<dbReference type="InterPro" id="IPR017593">
    <property type="entry name" value="Allantoinase"/>
</dbReference>
<evidence type="ECO:0000256" key="4">
    <source>
        <dbReference type="ARBA" id="ARBA00011881"/>
    </source>
</evidence>
<dbReference type="NCBIfam" id="TIGR03178">
    <property type="entry name" value="allantoinase"/>
    <property type="match status" value="1"/>
</dbReference>
<comment type="similarity">
    <text evidence="3">Belongs to the metallo-dependent hydrolases superfamily. Allantoinase family.</text>
</comment>
<evidence type="ECO:0000256" key="9">
    <source>
        <dbReference type="ARBA" id="ARBA00022833"/>
    </source>
</evidence>
<keyword evidence="13" id="KW-1185">Reference proteome</keyword>